<dbReference type="AlphaFoldDB" id="A0A6A3S5R4"/>
<evidence type="ECO:0000313" key="5">
    <source>
        <dbReference type="EMBL" id="KAE9313715.1"/>
    </source>
</evidence>
<dbReference type="Proteomes" id="UP000429523">
    <property type="component" value="Unassembled WGS sequence"/>
</dbReference>
<dbReference type="EMBL" id="QXGA01001784">
    <property type="protein sequence ID" value="KAE9110416.1"/>
    <property type="molecule type" value="Genomic_DNA"/>
</dbReference>
<name>A0A6A3S5R4_9STRA</name>
<evidence type="ECO:0000313" key="8">
    <source>
        <dbReference type="Proteomes" id="UP000440732"/>
    </source>
</evidence>
<dbReference type="EMBL" id="QXFX01001967">
    <property type="protein sequence ID" value="KAE9082394.1"/>
    <property type="molecule type" value="Genomic_DNA"/>
</dbReference>
<reference evidence="6 7" key="1">
    <citation type="submission" date="2018-08" db="EMBL/GenBank/DDBJ databases">
        <title>Genomic investigation of the strawberry pathogen Phytophthora fragariae indicates pathogenicity is determined by transcriptional variation in three key races.</title>
        <authorList>
            <person name="Adams T.M."/>
            <person name="Armitage A.D."/>
            <person name="Sobczyk M.K."/>
            <person name="Bates H.J."/>
            <person name="Dunwell J.M."/>
            <person name="Nellist C.F."/>
            <person name="Harrison R.J."/>
        </authorList>
    </citation>
    <scope>NUCLEOTIDE SEQUENCE [LARGE SCALE GENOMIC DNA]</scope>
    <source>
        <strain evidence="4 7">A4</strain>
        <strain evidence="3 8">NOV-5</strain>
        <strain evidence="5 9">NOV-77</strain>
        <strain evidence="1 6">NOV-9</strain>
        <strain evidence="2 10">ONT-3</strain>
    </source>
</reference>
<evidence type="ECO:0000313" key="10">
    <source>
        <dbReference type="Proteomes" id="UP000488956"/>
    </source>
</evidence>
<dbReference type="EMBL" id="QXGE01001524">
    <property type="protein sequence ID" value="KAE9291499.1"/>
    <property type="molecule type" value="Genomic_DNA"/>
</dbReference>
<dbReference type="EMBL" id="QXGF01001554">
    <property type="protein sequence ID" value="KAE8929226.1"/>
    <property type="molecule type" value="Genomic_DNA"/>
</dbReference>
<dbReference type="EMBL" id="QXFY01001601">
    <property type="protein sequence ID" value="KAE9313715.1"/>
    <property type="molecule type" value="Genomic_DNA"/>
</dbReference>
<dbReference type="Proteomes" id="UP000437068">
    <property type="component" value="Unassembled WGS sequence"/>
</dbReference>
<evidence type="ECO:0000313" key="3">
    <source>
        <dbReference type="EMBL" id="KAE9110416.1"/>
    </source>
</evidence>
<evidence type="ECO:0000313" key="9">
    <source>
        <dbReference type="Proteomes" id="UP000486351"/>
    </source>
</evidence>
<organism evidence="3 8">
    <name type="scientific">Phytophthora fragariae</name>
    <dbReference type="NCBI Taxonomy" id="53985"/>
    <lineage>
        <taxon>Eukaryota</taxon>
        <taxon>Sar</taxon>
        <taxon>Stramenopiles</taxon>
        <taxon>Oomycota</taxon>
        <taxon>Peronosporomycetes</taxon>
        <taxon>Peronosporales</taxon>
        <taxon>Peronosporaceae</taxon>
        <taxon>Phytophthora</taxon>
    </lineage>
</organism>
<accession>A0A6A3S5R4</accession>
<dbReference type="Proteomes" id="UP000488956">
    <property type="component" value="Unassembled WGS sequence"/>
</dbReference>
<protein>
    <submittedName>
        <fullName evidence="3">Uncharacterized protein</fullName>
    </submittedName>
</protein>
<dbReference type="Proteomes" id="UP000440732">
    <property type="component" value="Unassembled WGS sequence"/>
</dbReference>
<evidence type="ECO:0000313" key="6">
    <source>
        <dbReference type="Proteomes" id="UP000429523"/>
    </source>
</evidence>
<dbReference type="Proteomes" id="UP000486351">
    <property type="component" value="Unassembled WGS sequence"/>
</dbReference>
<comment type="caution">
    <text evidence="3">The sequence shown here is derived from an EMBL/GenBank/DDBJ whole genome shotgun (WGS) entry which is preliminary data.</text>
</comment>
<evidence type="ECO:0000313" key="2">
    <source>
        <dbReference type="EMBL" id="KAE9082394.1"/>
    </source>
</evidence>
<evidence type="ECO:0000313" key="1">
    <source>
        <dbReference type="EMBL" id="KAE8929226.1"/>
    </source>
</evidence>
<sequence length="36" mass="3887">MVGFRQSLRHLLDALRDEVYGVSIGGPLAGQLPSFS</sequence>
<gene>
    <name evidence="4" type="ORF">PF001_g19134</name>
    <name evidence="3" type="ORF">PF006_g20455</name>
    <name evidence="5" type="ORF">PF008_g19664</name>
    <name evidence="1" type="ORF">PF009_g20657</name>
    <name evidence="2" type="ORF">PF010_g21604</name>
</gene>
<evidence type="ECO:0000313" key="7">
    <source>
        <dbReference type="Proteomes" id="UP000437068"/>
    </source>
</evidence>
<proteinExistence type="predicted"/>
<evidence type="ECO:0000313" key="4">
    <source>
        <dbReference type="EMBL" id="KAE9291499.1"/>
    </source>
</evidence>